<dbReference type="InterPro" id="IPR039888">
    <property type="entry name" value="Melted-like"/>
</dbReference>
<comment type="subcellular location">
    <subcellularLocation>
        <location evidence="1">Endomembrane system</location>
        <topology evidence="1">Peripheral membrane protein</topology>
    </subcellularLocation>
</comment>
<sequence length="182" mass="21019">MTMLGPNGIRDTAHCKIASDLLSSLFLVCAEYRFGWMVVSATKKTQEKRVSMGRYLKYHSFELFGLSFLGNFPLVRVVPQIYPENREPFHAHLPQLLKLLQNMDTDQSERLSILQFASMVANAKPDVCHSEILLYLKIVHEKTITHYINSSSGERFLKEIKIYINQILFLHCCYYSSPFGLH</sequence>
<evidence type="ECO:0000256" key="2">
    <source>
        <dbReference type="ARBA" id="ARBA00023136"/>
    </source>
</evidence>
<dbReference type="Proteomes" id="UP000887564">
    <property type="component" value="Unplaced"/>
</dbReference>
<protein>
    <submittedName>
        <fullName evidence="4">Uncharacterized protein</fullName>
    </submittedName>
</protein>
<keyword evidence="3" id="KW-1185">Reference proteome</keyword>
<organism evidence="3 4">
    <name type="scientific">Parascaris equorum</name>
    <name type="common">Equine roundworm</name>
    <dbReference type="NCBI Taxonomy" id="6256"/>
    <lineage>
        <taxon>Eukaryota</taxon>
        <taxon>Metazoa</taxon>
        <taxon>Ecdysozoa</taxon>
        <taxon>Nematoda</taxon>
        <taxon>Chromadorea</taxon>
        <taxon>Rhabditida</taxon>
        <taxon>Spirurina</taxon>
        <taxon>Ascaridomorpha</taxon>
        <taxon>Ascaridoidea</taxon>
        <taxon>Ascarididae</taxon>
        <taxon>Parascaris</taxon>
    </lineage>
</organism>
<evidence type="ECO:0000313" key="4">
    <source>
        <dbReference type="WBParaSite" id="PEQ_0000001601-mRNA-1"/>
    </source>
</evidence>
<dbReference type="GO" id="GO:0010314">
    <property type="term" value="F:phosphatidylinositol-5-phosphate binding"/>
    <property type="evidence" value="ECO:0007669"/>
    <property type="project" value="TreeGrafter"/>
</dbReference>
<dbReference type="WBParaSite" id="PEQ_0000001601-mRNA-1">
    <property type="protein sequence ID" value="PEQ_0000001601-mRNA-1"/>
    <property type="gene ID" value="PEQ_0000001601"/>
</dbReference>
<keyword evidence="2" id="KW-0472">Membrane</keyword>
<dbReference type="GO" id="GO:0012505">
    <property type="term" value="C:endomembrane system"/>
    <property type="evidence" value="ECO:0007669"/>
    <property type="project" value="UniProtKB-SubCell"/>
</dbReference>
<dbReference type="GO" id="GO:0009966">
    <property type="term" value="P:regulation of signal transduction"/>
    <property type="evidence" value="ECO:0007669"/>
    <property type="project" value="TreeGrafter"/>
</dbReference>
<dbReference type="AlphaFoldDB" id="A0A914R5T0"/>
<evidence type="ECO:0000256" key="1">
    <source>
        <dbReference type="ARBA" id="ARBA00004184"/>
    </source>
</evidence>
<name>A0A914R5T0_PAREQ</name>
<evidence type="ECO:0000313" key="3">
    <source>
        <dbReference type="Proteomes" id="UP000887564"/>
    </source>
</evidence>
<proteinExistence type="predicted"/>
<accession>A0A914R5T0</accession>
<dbReference type="GO" id="GO:0005886">
    <property type="term" value="C:plasma membrane"/>
    <property type="evidence" value="ECO:0007669"/>
    <property type="project" value="TreeGrafter"/>
</dbReference>
<dbReference type="PANTHER" id="PTHR21630">
    <property type="entry name" value="VEPH-A/MELTED"/>
    <property type="match status" value="1"/>
</dbReference>
<reference evidence="4" key="1">
    <citation type="submission" date="2022-11" db="UniProtKB">
        <authorList>
            <consortium name="WormBaseParasite"/>
        </authorList>
    </citation>
    <scope>IDENTIFICATION</scope>
</reference>
<dbReference type="PANTHER" id="PTHR21630:SF10">
    <property type="entry name" value="VENTRICULAR ZONE-EXPRESSED PH DOMAIN-CONTAINING PROTEIN HOMOLOG 1"/>
    <property type="match status" value="1"/>
</dbReference>